<dbReference type="AlphaFoldDB" id="K1L814"/>
<comment type="caution">
    <text evidence="2">The sequence shown here is derived from an EMBL/GenBank/DDBJ whole genome shotgun (WGS) entry which is preliminary data.</text>
</comment>
<evidence type="ECO:0000313" key="2">
    <source>
        <dbReference type="EMBL" id="EKB48237.1"/>
    </source>
</evidence>
<organism evidence="2 3">
    <name type="scientific">Cecembia lonarensis (strain CCUG 58316 / KCTC 22772 / LW9)</name>
    <dbReference type="NCBI Taxonomy" id="1225176"/>
    <lineage>
        <taxon>Bacteria</taxon>
        <taxon>Pseudomonadati</taxon>
        <taxon>Bacteroidota</taxon>
        <taxon>Cytophagia</taxon>
        <taxon>Cytophagales</taxon>
        <taxon>Cyclobacteriaceae</taxon>
        <taxon>Cecembia</taxon>
    </lineage>
</organism>
<dbReference type="Proteomes" id="UP000004478">
    <property type="component" value="Unassembled WGS sequence"/>
</dbReference>
<dbReference type="InterPro" id="IPR011050">
    <property type="entry name" value="Pectin_lyase_fold/virulence"/>
</dbReference>
<feature type="domain" description="Periplasmic copper-binding protein NosD beta helix" evidence="1">
    <location>
        <begin position="370"/>
        <end position="489"/>
    </location>
</feature>
<dbReference type="InterPro" id="IPR012334">
    <property type="entry name" value="Pectin_lyas_fold"/>
</dbReference>
<keyword evidence="3" id="KW-1185">Reference proteome</keyword>
<reference evidence="2 3" key="1">
    <citation type="journal article" date="2012" name="J. Bacteriol.">
        <title>Draft Genome Sequence of Cecembia lonarensis Strain LW9T, Isolated from Lonar Lake, a Haloalkaline Lake in India.</title>
        <authorList>
            <person name="Shivaji S."/>
            <person name="Ara S."/>
            <person name="Singh A."/>
            <person name="Pinnaka A.K."/>
        </authorList>
    </citation>
    <scope>NUCLEOTIDE SEQUENCE [LARGE SCALE GENOMIC DNA]</scope>
    <source>
        <strain evidence="2 3">LW9</strain>
    </source>
</reference>
<protein>
    <recommendedName>
        <fullName evidence="1">Periplasmic copper-binding protein NosD beta helix domain-containing protein</fullName>
    </recommendedName>
</protein>
<gene>
    <name evidence="2" type="ORF">B879_03156</name>
</gene>
<name>K1L814_CECL9</name>
<dbReference type="SMART" id="SM00710">
    <property type="entry name" value="PbH1"/>
    <property type="match status" value="5"/>
</dbReference>
<dbReference type="Gene3D" id="2.160.20.10">
    <property type="entry name" value="Single-stranded right-handed beta-helix, Pectin lyase-like"/>
    <property type="match status" value="1"/>
</dbReference>
<dbReference type="SUPFAM" id="SSF51126">
    <property type="entry name" value="Pectin lyase-like"/>
    <property type="match status" value="2"/>
</dbReference>
<evidence type="ECO:0000259" key="1">
    <source>
        <dbReference type="Pfam" id="PF05048"/>
    </source>
</evidence>
<proteinExistence type="predicted"/>
<dbReference type="InterPro" id="IPR006626">
    <property type="entry name" value="PbH1"/>
</dbReference>
<evidence type="ECO:0000313" key="3">
    <source>
        <dbReference type="Proteomes" id="UP000004478"/>
    </source>
</evidence>
<feature type="domain" description="Periplasmic copper-binding protein NosD beta helix" evidence="1">
    <location>
        <begin position="144"/>
        <end position="288"/>
    </location>
</feature>
<dbReference type="InterPro" id="IPR007742">
    <property type="entry name" value="NosD_dom"/>
</dbReference>
<accession>K1L814</accession>
<dbReference type="Pfam" id="PF05048">
    <property type="entry name" value="NosD"/>
    <property type="match status" value="2"/>
</dbReference>
<dbReference type="EMBL" id="AMGM01000062">
    <property type="protein sequence ID" value="EKB48237.1"/>
    <property type="molecule type" value="Genomic_DNA"/>
</dbReference>
<sequence>MNLLEFKHYKASGIFWLLFLVSFHFSVMAQNLYVVNSTDDLEDIDLSDSICADKNGNCTLRAAIQNANKSRLKDKITFDLDVEGVKTINLKEGLPAIKYGIIIQGTEPGKKITYHNCIVIDGSQIDQTAHLPEDIQQRSAFNLAKNANGSVISGLAFRAFGNQAIFVDSDENIIQNNIFGFPIKDSLKINKYGLWVYGHKNLVGGYLPHEKNYFFGNIAGVALTGTENSIIGNDFGYDAHEEKVIGNTSGITLNASTRNNLISHNLISGNTIGLQLFGPGNRVFKNKIGTDHSGSKKIGNQFGIIVSECYGSTIGEANLGNLISGNEVGILIDPFQRTTGISNFSRTKFQNVQIKGNKIGTDITGKFPLGNRNGIALKYSGGILIGGLTAKEANLISGNQESGILLLDAFENIVAGNRIGTDISGTYPIANTAGIWISSEEHQGFSELNVIKNNHISGNSEVGIYVGDRVSKLSIQSNIIGYNASHAVNPSNQHAGIIIRSTAPDICIGGEEKEAFNLLSGHAYGLVLPNLWDARSLIEDKNLIHNNTIDFHDQEGLPLNLEFAISHIPYLNKILTREWLVFEIQTQRLNQERITWWQKNIDNMPD</sequence>